<dbReference type="RefSeq" id="WP_341727588.1">
    <property type="nucleotide sequence ID" value="NZ_JBBWWT010000019.1"/>
</dbReference>
<keyword evidence="6" id="KW-0067">ATP-binding</keyword>
<evidence type="ECO:0000259" key="12">
    <source>
        <dbReference type="PROSITE" id="PS50893"/>
    </source>
</evidence>
<dbReference type="Proteomes" id="UP001459204">
    <property type="component" value="Unassembled WGS sequence"/>
</dbReference>
<feature type="transmembrane region" description="Helical" evidence="11">
    <location>
        <begin position="279"/>
        <end position="296"/>
    </location>
</feature>
<accession>A0ABU9J6N8</accession>
<evidence type="ECO:0000313" key="15">
    <source>
        <dbReference type="Proteomes" id="UP001459204"/>
    </source>
</evidence>
<evidence type="ECO:0000256" key="1">
    <source>
        <dbReference type="ARBA" id="ARBA00004651"/>
    </source>
</evidence>
<dbReference type="InterPro" id="IPR039421">
    <property type="entry name" value="Type_1_exporter"/>
</dbReference>
<dbReference type="InterPro" id="IPR011917">
    <property type="entry name" value="ABC_transpr_lipidA"/>
</dbReference>
<dbReference type="InterPro" id="IPR003593">
    <property type="entry name" value="AAA+_ATPase"/>
</dbReference>
<evidence type="ECO:0000256" key="8">
    <source>
        <dbReference type="ARBA" id="ARBA00022989"/>
    </source>
</evidence>
<keyword evidence="15" id="KW-1185">Reference proteome</keyword>
<keyword evidence="7" id="KW-1278">Translocase</keyword>
<organism evidence="14 15">
    <name type="scientific">Pseudoxanthomonas putridarboris</name>
    <dbReference type="NCBI Taxonomy" id="752605"/>
    <lineage>
        <taxon>Bacteria</taxon>
        <taxon>Pseudomonadati</taxon>
        <taxon>Pseudomonadota</taxon>
        <taxon>Gammaproteobacteria</taxon>
        <taxon>Lysobacterales</taxon>
        <taxon>Lysobacteraceae</taxon>
        <taxon>Pseudoxanthomonas</taxon>
    </lineage>
</organism>
<protein>
    <submittedName>
        <fullName evidence="14">Lipid A export permease/ATP-binding protein MsbA</fullName>
    </submittedName>
</protein>
<evidence type="ECO:0000256" key="4">
    <source>
        <dbReference type="ARBA" id="ARBA00022692"/>
    </source>
</evidence>
<evidence type="ECO:0000256" key="2">
    <source>
        <dbReference type="ARBA" id="ARBA00022448"/>
    </source>
</evidence>
<dbReference type="SMART" id="SM00382">
    <property type="entry name" value="AAA"/>
    <property type="match status" value="1"/>
</dbReference>
<dbReference type="Gene3D" id="3.40.50.300">
    <property type="entry name" value="P-loop containing nucleotide triphosphate hydrolases"/>
    <property type="match status" value="1"/>
</dbReference>
<dbReference type="PROSITE" id="PS00211">
    <property type="entry name" value="ABC_TRANSPORTER_1"/>
    <property type="match status" value="1"/>
</dbReference>
<gene>
    <name evidence="14" type="primary">msbA</name>
    <name evidence="14" type="ORF">AAD027_18875</name>
</gene>
<name>A0ABU9J6N8_9GAMM</name>
<dbReference type="NCBIfam" id="TIGR02203">
    <property type="entry name" value="MsbA_lipidA"/>
    <property type="match status" value="1"/>
</dbReference>
<dbReference type="PROSITE" id="PS50893">
    <property type="entry name" value="ABC_TRANSPORTER_2"/>
    <property type="match status" value="1"/>
</dbReference>
<evidence type="ECO:0000256" key="11">
    <source>
        <dbReference type="SAM" id="Phobius"/>
    </source>
</evidence>
<evidence type="ECO:0000256" key="9">
    <source>
        <dbReference type="ARBA" id="ARBA00023055"/>
    </source>
</evidence>
<keyword evidence="2" id="KW-0813">Transport</keyword>
<feature type="transmembrane region" description="Helical" evidence="11">
    <location>
        <begin position="63"/>
        <end position="82"/>
    </location>
</feature>
<evidence type="ECO:0000313" key="14">
    <source>
        <dbReference type="EMBL" id="MEL1266418.1"/>
    </source>
</evidence>
<evidence type="ECO:0000259" key="13">
    <source>
        <dbReference type="PROSITE" id="PS50929"/>
    </source>
</evidence>
<keyword evidence="9" id="KW-0445">Lipid transport</keyword>
<dbReference type="PANTHER" id="PTHR43394:SF1">
    <property type="entry name" value="ATP-BINDING CASSETTE SUB-FAMILY B MEMBER 10, MITOCHONDRIAL"/>
    <property type="match status" value="1"/>
</dbReference>
<evidence type="ECO:0000256" key="5">
    <source>
        <dbReference type="ARBA" id="ARBA00022741"/>
    </source>
</evidence>
<evidence type="ECO:0000256" key="3">
    <source>
        <dbReference type="ARBA" id="ARBA00022475"/>
    </source>
</evidence>
<comment type="caution">
    <text evidence="14">The sequence shown here is derived from an EMBL/GenBank/DDBJ whole genome shotgun (WGS) entry which is preliminary data.</text>
</comment>
<sequence>MSDKASPWQVYKRLLGFAGPYRVLLVLAGIGMLVEAAAGGAFSKLMEPVVNETFIDRDEAKSLLLPLYIVGLFVIRGIAGYVTDMGMGKAARSIARDMRVMVLGKYLRLPGLRFDTEPVPAMLVRLGSDSDQVAQAAVDAMKVMLQQSLQVLAALIVMFWTSWQVTLAILLLGPPLAWVMDRVARRYRRISHRIQESGADLMQAADQTLSNQQEVKIYGAQQTELKRYANLADNNLRLAMKVEATRSVSSAMVQLMGSMGLALLLFFAGREAMAGRLTAGGFVTLMISMMAIIPSLKQLTNVQNMLQRGVASAQRLFSVLDADDEADTGSRPLDRAKGVLEFRDVTARYPGQSRPALEGVSFTARPGTVTAIVGRSGSGKSTLIKLIPRFYEAESGQILLDGHPLRDYRLADLRRQIALVGQQVMLFDGTVAANVAYGELQGAEAAAMEAAVRGANAMEFVQELPDGMHAPIGNKGGRLSGGQRQRLAIARAMLKDAPILILDEATAALDNESERLVQQALQKLMPDRTTLVIAHRLSTIEHADLVLVLDQGRLVEQGTHAELLARGGLYAHLHQMQFREAEAG</sequence>
<dbReference type="PANTHER" id="PTHR43394">
    <property type="entry name" value="ATP-DEPENDENT PERMEASE MDL1, MITOCHONDRIAL"/>
    <property type="match status" value="1"/>
</dbReference>
<dbReference type="InterPro" id="IPR036640">
    <property type="entry name" value="ABC1_TM_sf"/>
</dbReference>
<dbReference type="InterPro" id="IPR027417">
    <property type="entry name" value="P-loop_NTPase"/>
</dbReference>
<keyword evidence="3" id="KW-1003">Cell membrane</keyword>
<dbReference type="EMBL" id="JBBWWT010000019">
    <property type="protein sequence ID" value="MEL1266418.1"/>
    <property type="molecule type" value="Genomic_DNA"/>
</dbReference>
<dbReference type="CDD" id="cd18552">
    <property type="entry name" value="ABC_6TM_MsbA_like"/>
    <property type="match status" value="1"/>
</dbReference>
<dbReference type="InterPro" id="IPR017871">
    <property type="entry name" value="ABC_transporter-like_CS"/>
</dbReference>
<dbReference type="InterPro" id="IPR011527">
    <property type="entry name" value="ABC1_TM_dom"/>
</dbReference>
<evidence type="ECO:0000256" key="6">
    <source>
        <dbReference type="ARBA" id="ARBA00022840"/>
    </source>
</evidence>
<dbReference type="SUPFAM" id="SSF52540">
    <property type="entry name" value="P-loop containing nucleoside triphosphate hydrolases"/>
    <property type="match status" value="1"/>
</dbReference>
<dbReference type="InterPro" id="IPR003439">
    <property type="entry name" value="ABC_transporter-like_ATP-bd"/>
</dbReference>
<dbReference type="Gene3D" id="1.20.1560.10">
    <property type="entry name" value="ABC transporter type 1, transmembrane domain"/>
    <property type="match status" value="1"/>
</dbReference>
<keyword evidence="8 11" id="KW-1133">Transmembrane helix</keyword>
<feature type="domain" description="ABC transporter" evidence="12">
    <location>
        <begin position="340"/>
        <end position="576"/>
    </location>
</feature>
<comment type="subcellular location">
    <subcellularLocation>
        <location evidence="1">Cell membrane</location>
        <topology evidence="1">Multi-pass membrane protein</topology>
    </subcellularLocation>
</comment>
<keyword evidence="4 11" id="KW-0812">Transmembrane</keyword>
<keyword evidence="5" id="KW-0547">Nucleotide-binding</keyword>
<dbReference type="PROSITE" id="PS50929">
    <property type="entry name" value="ABC_TM1F"/>
    <property type="match status" value="1"/>
</dbReference>
<reference evidence="14 15" key="1">
    <citation type="submission" date="2024-04" db="EMBL/GenBank/DDBJ databases">
        <title>Draft genome sequence of Pseudoxanthomonas putridarboris WD12.</title>
        <authorList>
            <person name="Oh J."/>
        </authorList>
    </citation>
    <scope>NUCLEOTIDE SEQUENCE [LARGE SCALE GENOMIC DNA]</scope>
    <source>
        <strain evidence="14 15">WD12</strain>
    </source>
</reference>
<keyword evidence="10 11" id="KW-0472">Membrane</keyword>
<feature type="transmembrane region" description="Helical" evidence="11">
    <location>
        <begin position="248"/>
        <end position="267"/>
    </location>
</feature>
<dbReference type="Pfam" id="PF00005">
    <property type="entry name" value="ABC_tran"/>
    <property type="match status" value="1"/>
</dbReference>
<dbReference type="SUPFAM" id="SSF90123">
    <property type="entry name" value="ABC transporter transmembrane region"/>
    <property type="match status" value="1"/>
</dbReference>
<feature type="domain" description="ABC transmembrane type-1" evidence="13">
    <location>
        <begin position="26"/>
        <end position="308"/>
    </location>
</feature>
<proteinExistence type="predicted"/>
<evidence type="ECO:0000256" key="10">
    <source>
        <dbReference type="ARBA" id="ARBA00023136"/>
    </source>
</evidence>
<evidence type="ECO:0000256" key="7">
    <source>
        <dbReference type="ARBA" id="ARBA00022967"/>
    </source>
</evidence>
<feature type="transmembrane region" description="Helical" evidence="11">
    <location>
        <begin position="21"/>
        <end position="43"/>
    </location>
</feature>
<feature type="transmembrane region" description="Helical" evidence="11">
    <location>
        <begin position="151"/>
        <end position="172"/>
    </location>
</feature>
<dbReference type="Pfam" id="PF00664">
    <property type="entry name" value="ABC_membrane"/>
    <property type="match status" value="1"/>
</dbReference>